<reference evidence="1" key="2">
    <citation type="submission" date="2021-04" db="EMBL/GenBank/DDBJ databases">
        <authorList>
            <person name="Liu J."/>
        </authorList>
    </citation>
    <scope>NUCLEOTIDE SEQUENCE</scope>
    <source>
        <strain evidence="1">BAD-6</strain>
    </source>
</reference>
<reference evidence="1" key="1">
    <citation type="submission" date="2021-04" db="EMBL/GenBank/DDBJ databases">
        <title>Sinoanaerobacter chloroacetimidivorans sp. nov., an obligate anaerobic bacterium isolated from anaerobic sludge.</title>
        <authorList>
            <person name="Bao Y."/>
        </authorList>
    </citation>
    <scope>NUCLEOTIDE SEQUENCE</scope>
    <source>
        <strain evidence="1">BAD-6</strain>
    </source>
</reference>
<gene>
    <name evidence="1" type="ORF">KCX82_10710</name>
</gene>
<dbReference type="Pfam" id="PF11007">
    <property type="entry name" value="CotJA"/>
    <property type="match status" value="1"/>
</dbReference>
<protein>
    <submittedName>
        <fullName evidence="1">Spore coat associated protein CotJA</fullName>
    </submittedName>
</protein>
<keyword evidence="2" id="KW-1185">Reference proteome</keyword>
<name>A0A8J7W043_9FIRM</name>
<evidence type="ECO:0000313" key="1">
    <source>
        <dbReference type="EMBL" id="MBR0598347.1"/>
    </source>
</evidence>
<dbReference type="AlphaFoldDB" id="A0A8J7W043"/>
<evidence type="ECO:0000313" key="2">
    <source>
        <dbReference type="Proteomes" id="UP000675664"/>
    </source>
</evidence>
<organism evidence="1 2">
    <name type="scientific">Sinanaerobacter chloroacetimidivorans</name>
    <dbReference type="NCBI Taxonomy" id="2818044"/>
    <lineage>
        <taxon>Bacteria</taxon>
        <taxon>Bacillati</taxon>
        <taxon>Bacillota</taxon>
        <taxon>Clostridia</taxon>
        <taxon>Peptostreptococcales</taxon>
        <taxon>Anaerovoracaceae</taxon>
        <taxon>Sinanaerobacter</taxon>
    </lineage>
</organism>
<sequence length="62" mass="7253">MPIANMNRSVQKKSYCTAVNSCPLAMAYVPWQCWEQPYEPNVALKRGTIFPCLDLPWEGWRY</sequence>
<proteinExistence type="predicted"/>
<accession>A0A8J7W043</accession>
<comment type="caution">
    <text evidence="1">The sequence shown here is derived from an EMBL/GenBank/DDBJ whole genome shotgun (WGS) entry which is preliminary data.</text>
</comment>
<dbReference type="InterPro" id="IPR020256">
    <property type="entry name" value="Spore_coat_CotJA"/>
</dbReference>
<dbReference type="Proteomes" id="UP000675664">
    <property type="component" value="Unassembled WGS sequence"/>
</dbReference>
<dbReference type="EMBL" id="JAGSND010000006">
    <property type="protein sequence ID" value="MBR0598347.1"/>
    <property type="molecule type" value="Genomic_DNA"/>
</dbReference>